<name>A0A134CCZ2_9FIRM</name>
<comment type="caution">
    <text evidence="2">The sequence shown here is derived from an EMBL/GenBank/DDBJ whole genome shotgun (WGS) entry which is preliminary data.</text>
</comment>
<keyword evidence="1" id="KW-0812">Transmembrane</keyword>
<evidence type="ECO:0000313" key="3">
    <source>
        <dbReference type="EMBL" id="PNH22074.1"/>
    </source>
</evidence>
<reference evidence="4" key="2">
    <citation type="submission" date="2016-01" db="EMBL/GenBank/DDBJ databases">
        <authorList>
            <person name="Mitreva M."/>
            <person name="Pepin K.H."/>
            <person name="Mihindukulasuriya K.A."/>
            <person name="Fulton R."/>
            <person name="Fronick C."/>
            <person name="O'Laughlin M."/>
            <person name="Miner T."/>
            <person name="Herter B."/>
            <person name="Rosa B.A."/>
            <person name="Cordes M."/>
            <person name="Tomlinson C."/>
            <person name="Wollam A."/>
            <person name="Palsikar V.B."/>
            <person name="Mardis E.R."/>
            <person name="Wilson R.K."/>
        </authorList>
    </citation>
    <scope>NUCLEOTIDE SEQUENCE [LARGE SCALE GENOMIC DNA]</scope>
    <source>
        <strain evidence="4">KA00182</strain>
    </source>
</reference>
<proteinExistence type="predicted"/>
<protein>
    <recommendedName>
        <fullName evidence="6">Type II secretion system protein M</fullName>
    </recommendedName>
</protein>
<accession>A0A2J8BBC5</accession>
<dbReference type="Proteomes" id="UP000242958">
    <property type="component" value="Unassembled WGS sequence"/>
</dbReference>
<evidence type="ECO:0000313" key="4">
    <source>
        <dbReference type="Proteomes" id="UP000070160"/>
    </source>
</evidence>
<accession>A0A134CCZ2</accession>
<keyword evidence="1" id="KW-0472">Membrane</keyword>
<keyword evidence="1" id="KW-1133">Transmembrane helix</keyword>
<feature type="transmembrane region" description="Helical" evidence="1">
    <location>
        <begin position="9"/>
        <end position="29"/>
    </location>
</feature>
<evidence type="ECO:0000256" key="1">
    <source>
        <dbReference type="SAM" id="Phobius"/>
    </source>
</evidence>
<gene>
    <name evidence="3" type="ORF">CAL30_02070</name>
    <name evidence="2" type="ORF">HMPREF3182_01411</name>
</gene>
<evidence type="ECO:0008006" key="6">
    <source>
        <dbReference type="Google" id="ProtNLM"/>
    </source>
</evidence>
<keyword evidence="4" id="KW-1185">Reference proteome</keyword>
<dbReference type="RefSeq" id="WP_007392551.1">
    <property type="nucleotide sequence ID" value="NZ_KQ960955.1"/>
</dbReference>
<reference evidence="3 5" key="3">
    <citation type="submission" date="2017-05" db="EMBL/GenBank/DDBJ databases">
        <authorList>
            <person name="Song R."/>
            <person name="Chenine A.L."/>
            <person name="Ruprecht R.M."/>
        </authorList>
    </citation>
    <scope>NUCLEOTIDE SEQUENCE [LARGE SCALE GENOMIC DNA]</scope>
    <source>
        <strain evidence="3 5">KA00229</strain>
    </source>
</reference>
<dbReference type="PATRIC" id="fig|1588748.3.peg.1366"/>
<dbReference type="AlphaFoldDB" id="A0A134CCZ2"/>
<organism evidence="2 4">
    <name type="scientific">Megasphaera hutchinsoni</name>
    <dbReference type="NCBI Taxonomy" id="1588748"/>
    <lineage>
        <taxon>Bacteria</taxon>
        <taxon>Bacillati</taxon>
        <taxon>Bacillota</taxon>
        <taxon>Negativicutes</taxon>
        <taxon>Veillonellales</taxon>
        <taxon>Veillonellaceae</taxon>
        <taxon>Megasphaera</taxon>
    </lineage>
</organism>
<sequence>MEMEKSGKWWLYALLGGMIVIHGGCIYYTHHLYDQLQAWKHVQAQVQDQTPLRMGVFPPASPQHLVETVEEIAQSLHMNILRTNITDDGTTCEIDVESDFFQLLLYLEMLSERLYTTEVKLLRFERNDIGSQATVQILTEKS</sequence>
<dbReference type="Proteomes" id="UP000070160">
    <property type="component" value="Unassembled WGS sequence"/>
</dbReference>
<reference evidence="2" key="1">
    <citation type="submission" date="2016-01" db="EMBL/GenBank/DDBJ databases">
        <authorList>
            <person name="Oliw E.H."/>
        </authorList>
    </citation>
    <scope>NUCLEOTIDE SEQUENCE [LARGE SCALE GENOMIC DNA]</scope>
    <source>
        <strain evidence="2">KA00182</strain>
    </source>
</reference>
<dbReference type="STRING" id="1588748.HMPREF3182_01411"/>
<dbReference type="EMBL" id="NFMF01000003">
    <property type="protein sequence ID" value="PNH22074.1"/>
    <property type="molecule type" value="Genomic_DNA"/>
</dbReference>
<evidence type="ECO:0000313" key="5">
    <source>
        <dbReference type="Proteomes" id="UP000242958"/>
    </source>
</evidence>
<evidence type="ECO:0000313" key="2">
    <source>
        <dbReference type="EMBL" id="KXB90099.1"/>
    </source>
</evidence>
<dbReference type="EMBL" id="LSDT01000050">
    <property type="protein sequence ID" value="KXB90099.1"/>
    <property type="molecule type" value="Genomic_DNA"/>
</dbReference>